<dbReference type="AlphaFoldDB" id="A0A7V8V484"/>
<reference evidence="3 4" key="1">
    <citation type="submission" date="2020-05" db="EMBL/GenBank/DDBJ databases">
        <title>Bremerella alba sp. nov., a novel planctomycete isolated from the surface of the macroalga Fucus spiralis.</title>
        <authorList>
            <person name="Godinho O."/>
            <person name="Botelho R."/>
            <person name="Albuquerque L."/>
            <person name="Wiegand S."/>
            <person name="Da Costa M.S."/>
            <person name="Lobo-Da-Cunha A."/>
            <person name="Jogler C."/>
            <person name="Lage O.M."/>
        </authorList>
    </citation>
    <scope>NUCLEOTIDE SEQUENCE [LARGE SCALE GENOMIC DNA]</scope>
    <source>
        <strain evidence="3 4">FF15</strain>
    </source>
</reference>
<dbReference type="Pfam" id="PF00248">
    <property type="entry name" value="Aldo_ket_red"/>
    <property type="match status" value="1"/>
</dbReference>
<name>A0A7V8V484_9BACT</name>
<evidence type="ECO:0000259" key="2">
    <source>
        <dbReference type="Pfam" id="PF00248"/>
    </source>
</evidence>
<keyword evidence="3" id="KW-0560">Oxidoreductase</keyword>
<dbReference type="EMBL" id="JABRWO010000004">
    <property type="protein sequence ID" value="MBA2114657.1"/>
    <property type="molecule type" value="Genomic_DNA"/>
</dbReference>
<dbReference type="PANTHER" id="PTHR42686">
    <property type="entry name" value="GH17980P-RELATED"/>
    <property type="match status" value="1"/>
</dbReference>
<dbReference type="GO" id="GO:0047834">
    <property type="term" value="F:D-threo-aldose 1-dehydrogenase activity"/>
    <property type="evidence" value="ECO:0007669"/>
    <property type="project" value="UniProtKB-EC"/>
</dbReference>
<accession>A0A7V8V484</accession>
<dbReference type="CDD" id="cd19152">
    <property type="entry name" value="AKR_AKR15A"/>
    <property type="match status" value="1"/>
</dbReference>
<protein>
    <submittedName>
        <fullName evidence="3">D-threo-aldose 1-dehydrogenase</fullName>
        <ecNumber evidence="3">1.1.1.122</ecNumber>
    </submittedName>
</protein>
<dbReference type="GO" id="GO:0005829">
    <property type="term" value="C:cytosol"/>
    <property type="evidence" value="ECO:0007669"/>
    <property type="project" value="TreeGrafter"/>
</dbReference>
<dbReference type="InterPro" id="IPR023210">
    <property type="entry name" value="NADP_OxRdtase_dom"/>
</dbReference>
<evidence type="ECO:0000313" key="4">
    <source>
        <dbReference type="Proteomes" id="UP000551616"/>
    </source>
</evidence>
<keyword evidence="4" id="KW-1185">Reference proteome</keyword>
<evidence type="ECO:0000313" key="3">
    <source>
        <dbReference type="EMBL" id="MBA2114657.1"/>
    </source>
</evidence>
<feature type="region of interest" description="Disordered" evidence="1">
    <location>
        <begin position="24"/>
        <end position="50"/>
    </location>
</feature>
<feature type="domain" description="NADP-dependent oxidoreductase" evidence="2">
    <location>
        <begin position="63"/>
        <end position="366"/>
    </location>
</feature>
<evidence type="ECO:0000256" key="1">
    <source>
        <dbReference type="SAM" id="MobiDB-lite"/>
    </source>
</evidence>
<dbReference type="PANTHER" id="PTHR42686:SF1">
    <property type="entry name" value="GH17980P-RELATED"/>
    <property type="match status" value="1"/>
</dbReference>
<gene>
    <name evidence="3" type="primary">fdh</name>
    <name evidence="3" type="ORF">HOV93_18230</name>
</gene>
<dbReference type="EC" id="1.1.1.122" evidence="3"/>
<comment type="caution">
    <text evidence="3">The sequence shown here is derived from an EMBL/GenBank/DDBJ whole genome shotgun (WGS) entry which is preliminary data.</text>
</comment>
<sequence>MSEFSRRHFLSSVGTAAVVSGSLLADEPNPGKVMKTEGPVSQRPLPENLETKSRRYRPSSRFGLGGVAIGNGFAPTTDQDANRTLESAWNAGVRYFDTSPFYGFGLSERRFGHFLDDHSPDDYVLSTKVGRVFTATSEPPQAGIWKDPSSFKYQYDYSAAGVRRSIEDSLQRLGVSQIDIVFIHDLNEGNGDLGKDWTKYFDQAVKGAMPELCKMRDEGIIKAWGLGVNQPEPALRASRESDPDIHLLATQYSLMDHEKALHTTFPKLEEKGISVVVGAPLNAGYLAGRDRYHYDGKIPDWAPQKRSRIQKIAHQHGVDLRTAALQFCLGPKVVSAVIPGARNASQTEADVQSMKIDIPDGFWSDLKREGLIAKGAPVPKLVAS</sequence>
<dbReference type="SUPFAM" id="SSF51430">
    <property type="entry name" value="NAD(P)-linked oxidoreductase"/>
    <property type="match status" value="1"/>
</dbReference>
<dbReference type="Gene3D" id="3.20.20.100">
    <property type="entry name" value="NADP-dependent oxidoreductase domain"/>
    <property type="match status" value="1"/>
</dbReference>
<dbReference type="RefSeq" id="WP_207396114.1">
    <property type="nucleotide sequence ID" value="NZ_JABRWO010000004.1"/>
</dbReference>
<organism evidence="3 4">
    <name type="scientific">Bremerella alba</name>
    <dbReference type="NCBI Taxonomy" id="980252"/>
    <lineage>
        <taxon>Bacteria</taxon>
        <taxon>Pseudomonadati</taxon>
        <taxon>Planctomycetota</taxon>
        <taxon>Planctomycetia</taxon>
        <taxon>Pirellulales</taxon>
        <taxon>Pirellulaceae</taxon>
        <taxon>Bremerella</taxon>
    </lineage>
</organism>
<dbReference type="InterPro" id="IPR036812">
    <property type="entry name" value="NAD(P)_OxRdtase_dom_sf"/>
</dbReference>
<proteinExistence type="predicted"/>
<dbReference type="InterPro" id="IPR020471">
    <property type="entry name" value="AKR"/>
</dbReference>
<dbReference type="Proteomes" id="UP000551616">
    <property type="component" value="Unassembled WGS sequence"/>
</dbReference>